<evidence type="ECO:0000259" key="8">
    <source>
        <dbReference type="Pfam" id="PF01425"/>
    </source>
</evidence>
<keyword evidence="3 7" id="KW-0547">Nucleotide-binding</keyword>
<dbReference type="HAMAP" id="MF_00120">
    <property type="entry name" value="GatA"/>
    <property type="match status" value="1"/>
</dbReference>
<evidence type="ECO:0000256" key="4">
    <source>
        <dbReference type="ARBA" id="ARBA00022840"/>
    </source>
</evidence>
<evidence type="ECO:0000256" key="7">
    <source>
        <dbReference type="HAMAP-Rule" id="MF_00120"/>
    </source>
</evidence>
<dbReference type="SUPFAM" id="SSF75304">
    <property type="entry name" value="Amidase signature (AS) enzymes"/>
    <property type="match status" value="1"/>
</dbReference>
<dbReference type="STRING" id="1797589.A2784_00505"/>
<dbReference type="Proteomes" id="UP000177324">
    <property type="component" value="Unassembled WGS sequence"/>
</dbReference>
<dbReference type="InterPro" id="IPR004412">
    <property type="entry name" value="GatA"/>
</dbReference>
<dbReference type="EC" id="6.3.5.7" evidence="7"/>
<reference evidence="9 10" key="1">
    <citation type="journal article" date="2016" name="Nat. Commun.">
        <title>Thousands of microbial genomes shed light on interconnected biogeochemical processes in an aquifer system.</title>
        <authorList>
            <person name="Anantharaman K."/>
            <person name="Brown C.T."/>
            <person name="Hug L.A."/>
            <person name="Sharon I."/>
            <person name="Castelle C.J."/>
            <person name="Probst A.J."/>
            <person name="Thomas B.C."/>
            <person name="Singh A."/>
            <person name="Wilkins M.J."/>
            <person name="Karaoz U."/>
            <person name="Brodie E.L."/>
            <person name="Williams K.H."/>
            <person name="Hubbard S.S."/>
            <person name="Banfield J.F."/>
        </authorList>
    </citation>
    <scope>NUCLEOTIDE SEQUENCE [LARGE SCALE GENOMIC DNA]</scope>
</reference>
<dbReference type="PANTHER" id="PTHR11895:SF151">
    <property type="entry name" value="GLUTAMYL-TRNA(GLN) AMIDOTRANSFERASE SUBUNIT A"/>
    <property type="match status" value="1"/>
</dbReference>
<keyword evidence="4 7" id="KW-0067">ATP-binding</keyword>
<evidence type="ECO:0000256" key="3">
    <source>
        <dbReference type="ARBA" id="ARBA00022741"/>
    </source>
</evidence>
<feature type="active site" description="Charge relay system" evidence="7">
    <location>
        <position position="94"/>
    </location>
</feature>
<comment type="caution">
    <text evidence="9">The sequence shown here is derived from an EMBL/GenBank/DDBJ whole genome shotgun (WGS) entry which is preliminary data.</text>
</comment>
<dbReference type="InterPro" id="IPR000120">
    <property type="entry name" value="Amidase"/>
</dbReference>
<evidence type="ECO:0000256" key="1">
    <source>
        <dbReference type="ARBA" id="ARBA00008069"/>
    </source>
</evidence>
<name>A0A1G1VQS0_9BACT</name>
<dbReference type="GO" id="GO:0030956">
    <property type="term" value="C:glutamyl-tRNA(Gln) amidotransferase complex"/>
    <property type="evidence" value="ECO:0007669"/>
    <property type="project" value="InterPro"/>
</dbReference>
<dbReference type="InterPro" id="IPR036928">
    <property type="entry name" value="AS_sf"/>
</dbReference>
<comment type="subunit">
    <text evidence="7">Heterotrimer of A, B and C subunits.</text>
</comment>
<feature type="active site" description="Acyl-ester intermediate" evidence="7">
    <location>
        <position position="118"/>
    </location>
</feature>
<dbReference type="GO" id="GO:0006412">
    <property type="term" value="P:translation"/>
    <property type="evidence" value="ECO:0007669"/>
    <property type="project" value="UniProtKB-UniRule"/>
</dbReference>
<comment type="catalytic activity">
    <reaction evidence="6 7">
        <text>L-glutamyl-tRNA(Gln) + L-glutamine + ATP + H2O = L-glutaminyl-tRNA(Gln) + L-glutamate + ADP + phosphate + H(+)</text>
        <dbReference type="Rhea" id="RHEA:17521"/>
        <dbReference type="Rhea" id="RHEA-COMP:9681"/>
        <dbReference type="Rhea" id="RHEA-COMP:9684"/>
        <dbReference type="ChEBI" id="CHEBI:15377"/>
        <dbReference type="ChEBI" id="CHEBI:15378"/>
        <dbReference type="ChEBI" id="CHEBI:29985"/>
        <dbReference type="ChEBI" id="CHEBI:30616"/>
        <dbReference type="ChEBI" id="CHEBI:43474"/>
        <dbReference type="ChEBI" id="CHEBI:58359"/>
        <dbReference type="ChEBI" id="CHEBI:78520"/>
        <dbReference type="ChEBI" id="CHEBI:78521"/>
        <dbReference type="ChEBI" id="CHEBI:456216"/>
        <dbReference type="EC" id="6.3.5.7"/>
    </reaction>
</comment>
<organism evidence="9 10">
    <name type="scientific">Candidatus Chisholmbacteria bacterium RIFCSPHIGHO2_01_FULL_48_12</name>
    <dbReference type="NCBI Taxonomy" id="1797589"/>
    <lineage>
        <taxon>Bacteria</taxon>
        <taxon>Candidatus Chisholmiibacteriota</taxon>
    </lineage>
</organism>
<evidence type="ECO:0000313" key="10">
    <source>
        <dbReference type="Proteomes" id="UP000177324"/>
    </source>
</evidence>
<evidence type="ECO:0000256" key="6">
    <source>
        <dbReference type="ARBA" id="ARBA00047407"/>
    </source>
</evidence>
<evidence type="ECO:0000256" key="2">
    <source>
        <dbReference type="ARBA" id="ARBA00022598"/>
    </source>
</evidence>
<dbReference type="InterPro" id="IPR023631">
    <property type="entry name" value="Amidase_dom"/>
</dbReference>
<keyword evidence="5 7" id="KW-0648">Protein biosynthesis</keyword>
<dbReference type="GO" id="GO:0005524">
    <property type="term" value="F:ATP binding"/>
    <property type="evidence" value="ECO:0007669"/>
    <property type="project" value="UniProtKB-KW"/>
</dbReference>
<gene>
    <name evidence="7" type="primary">gatA</name>
    <name evidence="9" type="ORF">A2784_00505</name>
</gene>
<dbReference type="Pfam" id="PF01425">
    <property type="entry name" value="Amidase"/>
    <property type="match status" value="1"/>
</dbReference>
<proteinExistence type="inferred from homology"/>
<dbReference type="PANTHER" id="PTHR11895">
    <property type="entry name" value="TRANSAMIDASE"/>
    <property type="match status" value="1"/>
</dbReference>
<dbReference type="InterPro" id="IPR020556">
    <property type="entry name" value="Amidase_CS"/>
</dbReference>
<evidence type="ECO:0000256" key="5">
    <source>
        <dbReference type="ARBA" id="ARBA00022917"/>
    </source>
</evidence>
<feature type="active site" description="Charge relay system" evidence="7">
    <location>
        <position position="19"/>
    </location>
</feature>
<accession>A0A1G1VQS0</accession>
<dbReference type="AlphaFoldDB" id="A0A1G1VQS0"/>
<dbReference type="Gene3D" id="3.90.1300.10">
    <property type="entry name" value="Amidase signature (AS) domain"/>
    <property type="match status" value="1"/>
</dbReference>
<dbReference type="GO" id="GO:0050567">
    <property type="term" value="F:glutaminyl-tRNA synthase (glutamine-hydrolyzing) activity"/>
    <property type="evidence" value="ECO:0007669"/>
    <property type="project" value="UniProtKB-UniRule"/>
</dbReference>
<dbReference type="EMBL" id="MHCH01000018">
    <property type="protein sequence ID" value="OGY17577.1"/>
    <property type="molecule type" value="Genomic_DNA"/>
</dbReference>
<protein>
    <recommendedName>
        <fullName evidence="7">Glutamyl-tRNA(Gln) amidotransferase subunit A</fullName>
        <shortName evidence="7">Glu-ADT subunit A</shortName>
        <ecNumber evidence="7">6.3.5.7</ecNumber>
    </recommendedName>
</protein>
<sequence length="405" mass="43766">MNLNAVITPVDKTKQVGHKDLFLTQGVKTTAGAKVLHNFIPPYSATVVIRLEHQDLDTAAKLNCDAWAHGSSGENSDFGPALNPWNPNYTPGGSSSGSAAAVAAGLVEFATGTDTGGSIRLPASFCGVTGLKPTYGAVSRYGIIAMASSLDCPGLLTRDVSTCRRLFPLIAGKDELDAISQDPPITYPSKTKLKIGLPKEYFISGIDPQVNQAVKQAAQALASQGHRLVDISLPHTQYSVAVYYLIQTAEVASNLARYDGIRYGRTREHFGAEAKRRIMLGTFALSAGYQDKYYEQAARVRTLIIQDFDRAFRQVDVILAPVSPTPPFKLGEKIADPLTMYLSDILTIPANLAGIPALAFPCGFTPGNLPIGLQLMGPRWSEEILFNLGETYQSLTNWHLQKPKL</sequence>
<keyword evidence="2 7" id="KW-0436">Ligase</keyword>
<evidence type="ECO:0000313" key="9">
    <source>
        <dbReference type="EMBL" id="OGY17577.1"/>
    </source>
</evidence>
<feature type="domain" description="Amidase" evidence="8">
    <location>
        <begin position="19"/>
        <end position="385"/>
    </location>
</feature>
<comment type="similarity">
    <text evidence="1 7">Belongs to the amidase family. GatA subfamily.</text>
</comment>
<comment type="function">
    <text evidence="7">Allows the formation of correctly charged Gln-tRNA(Gln) through the transamidation of misacylated Glu-tRNA(Gln) in organisms which lack glutaminyl-tRNA synthetase. The reaction takes place in the presence of glutamine and ATP through an activated gamma-phospho-Glu-tRNA(Gln).</text>
</comment>
<dbReference type="PROSITE" id="PS00571">
    <property type="entry name" value="AMIDASES"/>
    <property type="match status" value="1"/>
</dbReference>